<dbReference type="PANTHER" id="PTHR33991">
    <property type="entry name" value="DNA REPAIR PROTEIN RECO"/>
    <property type="match status" value="1"/>
</dbReference>
<protein>
    <recommendedName>
        <fullName evidence="2 7">DNA repair protein RecO</fullName>
    </recommendedName>
    <alternativeName>
        <fullName evidence="6 7">Recombination protein O</fullName>
    </alternativeName>
</protein>
<evidence type="ECO:0000256" key="6">
    <source>
        <dbReference type="ARBA" id="ARBA00033409"/>
    </source>
</evidence>
<dbReference type="Proteomes" id="UP000597444">
    <property type="component" value="Unassembled WGS sequence"/>
</dbReference>
<organism evidence="10 11">
    <name type="scientific">Reticulibacter mediterranei</name>
    <dbReference type="NCBI Taxonomy" id="2778369"/>
    <lineage>
        <taxon>Bacteria</taxon>
        <taxon>Bacillati</taxon>
        <taxon>Chloroflexota</taxon>
        <taxon>Ktedonobacteria</taxon>
        <taxon>Ktedonobacterales</taxon>
        <taxon>Reticulibacteraceae</taxon>
        <taxon>Reticulibacter</taxon>
    </lineage>
</organism>
<dbReference type="Gene3D" id="1.20.1440.120">
    <property type="entry name" value="Recombination protein O, C-terminal domain"/>
    <property type="match status" value="1"/>
</dbReference>
<dbReference type="InterPro" id="IPR037278">
    <property type="entry name" value="ARFGAP/RecO"/>
</dbReference>
<reference evidence="10" key="1">
    <citation type="submission" date="2020-10" db="EMBL/GenBank/DDBJ databases">
        <title>Taxonomic study of unclassified bacteria belonging to the class Ktedonobacteria.</title>
        <authorList>
            <person name="Yabe S."/>
            <person name="Wang C.M."/>
            <person name="Zheng Y."/>
            <person name="Sakai Y."/>
            <person name="Cavaletti L."/>
            <person name="Monciardini P."/>
            <person name="Donadio S."/>
        </authorList>
    </citation>
    <scope>NUCLEOTIDE SEQUENCE</scope>
    <source>
        <strain evidence="10">ID150040</strain>
    </source>
</reference>
<evidence type="ECO:0000313" key="10">
    <source>
        <dbReference type="EMBL" id="GHO94156.1"/>
    </source>
</evidence>
<dbReference type="GO" id="GO:0043590">
    <property type="term" value="C:bacterial nucleoid"/>
    <property type="evidence" value="ECO:0007669"/>
    <property type="project" value="TreeGrafter"/>
</dbReference>
<dbReference type="HAMAP" id="MF_00201">
    <property type="entry name" value="RecO"/>
    <property type="match status" value="1"/>
</dbReference>
<keyword evidence="8" id="KW-0175">Coiled coil</keyword>
<sequence length="267" mass="31141">MRQQRSYSTEAIVLKHSDLGEADRILTLFTPRKGKYHAIAKGARRPISKKAGHLELLCHSQLQMGVGRNLDIITQAQGIESFRSMREELWHMTCAFYLAELVDRFIEDDAEHFNVYTLLLQALHALEADAQEIQQQRAEGNLQADHERDRTLLLMRYFEIYLLSYIGYEPLFRTCAHCNSELQPEENGFTPSLGGALCPKCAHLWGQRLSMNALKVLRLLQRTDWERVPRFHLDNRLHAEIENAMHGLLRFHLERDLKSWSFLEMLR</sequence>
<dbReference type="SUPFAM" id="SSF50249">
    <property type="entry name" value="Nucleic acid-binding proteins"/>
    <property type="match status" value="1"/>
</dbReference>
<dbReference type="NCBIfam" id="TIGR00613">
    <property type="entry name" value="reco"/>
    <property type="match status" value="2"/>
</dbReference>
<dbReference type="Gene3D" id="2.40.50.140">
    <property type="entry name" value="Nucleic acid-binding proteins"/>
    <property type="match status" value="1"/>
</dbReference>
<dbReference type="InterPro" id="IPR022572">
    <property type="entry name" value="DNA_rep/recomb_RecO_N"/>
</dbReference>
<gene>
    <name evidence="7 10" type="primary">recO</name>
    <name evidence="10" type="ORF">KSF_042040</name>
</gene>
<feature type="domain" description="DNA replication/recombination mediator RecO N-terminal" evidence="9">
    <location>
        <begin position="6"/>
        <end position="82"/>
    </location>
</feature>
<evidence type="ECO:0000256" key="8">
    <source>
        <dbReference type="SAM" id="Coils"/>
    </source>
</evidence>
<keyword evidence="3 7" id="KW-0227">DNA damage</keyword>
<dbReference type="PANTHER" id="PTHR33991:SF1">
    <property type="entry name" value="DNA REPAIR PROTEIN RECO"/>
    <property type="match status" value="1"/>
</dbReference>
<keyword evidence="11" id="KW-1185">Reference proteome</keyword>
<evidence type="ECO:0000256" key="4">
    <source>
        <dbReference type="ARBA" id="ARBA00023172"/>
    </source>
</evidence>
<evidence type="ECO:0000259" key="9">
    <source>
        <dbReference type="Pfam" id="PF11967"/>
    </source>
</evidence>
<evidence type="ECO:0000256" key="1">
    <source>
        <dbReference type="ARBA" id="ARBA00007452"/>
    </source>
</evidence>
<dbReference type="InterPro" id="IPR012340">
    <property type="entry name" value="NA-bd_OB-fold"/>
</dbReference>
<dbReference type="EMBL" id="BNJK01000001">
    <property type="protein sequence ID" value="GHO94156.1"/>
    <property type="molecule type" value="Genomic_DNA"/>
</dbReference>
<dbReference type="Pfam" id="PF02565">
    <property type="entry name" value="RecO_C"/>
    <property type="match status" value="2"/>
</dbReference>
<dbReference type="RefSeq" id="WP_220204914.1">
    <property type="nucleotide sequence ID" value="NZ_BNJK01000001.1"/>
</dbReference>
<comment type="caution">
    <text evidence="10">The sequence shown here is derived from an EMBL/GenBank/DDBJ whole genome shotgun (WGS) entry which is preliminary data.</text>
</comment>
<dbReference type="GO" id="GO:0006302">
    <property type="term" value="P:double-strand break repair"/>
    <property type="evidence" value="ECO:0007669"/>
    <property type="project" value="TreeGrafter"/>
</dbReference>
<evidence type="ECO:0000313" key="11">
    <source>
        <dbReference type="Proteomes" id="UP000597444"/>
    </source>
</evidence>
<evidence type="ECO:0000256" key="2">
    <source>
        <dbReference type="ARBA" id="ARBA00021310"/>
    </source>
</evidence>
<dbReference type="GO" id="GO:0006310">
    <property type="term" value="P:DNA recombination"/>
    <property type="evidence" value="ECO:0007669"/>
    <property type="project" value="UniProtKB-UniRule"/>
</dbReference>
<dbReference type="InterPro" id="IPR042242">
    <property type="entry name" value="RecO_C"/>
</dbReference>
<dbReference type="Pfam" id="PF11967">
    <property type="entry name" value="RecO_N"/>
    <property type="match status" value="1"/>
</dbReference>
<accession>A0A8J3IPS8</accession>
<dbReference type="InterPro" id="IPR003717">
    <property type="entry name" value="RecO"/>
</dbReference>
<feature type="coiled-coil region" evidence="8">
    <location>
        <begin position="116"/>
        <end position="143"/>
    </location>
</feature>
<dbReference type="AlphaFoldDB" id="A0A8J3IPS8"/>
<comment type="similarity">
    <text evidence="1 7">Belongs to the RecO family.</text>
</comment>
<proteinExistence type="inferred from homology"/>
<name>A0A8J3IPS8_9CHLR</name>
<keyword evidence="4 7" id="KW-0233">DNA recombination</keyword>
<evidence type="ECO:0000256" key="3">
    <source>
        <dbReference type="ARBA" id="ARBA00022763"/>
    </source>
</evidence>
<dbReference type="SUPFAM" id="SSF57863">
    <property type="entry name" value="ArfGap/RecO-like zinc finger"/>
    <property type="match status" value="1"/>
</dbReference>
<keyword evidence="5 7" id="KW-0234">DNA repair</keyword>
<evidence type="ECO:0000256" key="5">
    <source>
        <dbReference type="ARBA" id="ARBA00023204"/>
    </source>
</evidence>
<evidence type="ECO:0000256" key="7">
    <source>
        <dbReference type="HAMAP-Rule" id="MF_00201"/>
    </source>
</evidence>
<comment type="function">
    <text evidence="7">Involved in DNA repair and RecF pathway recombination.</text>
</comment>